<evidence type="ECO:0000256" key="4">
    <source>
        <dbReference type="ARBA" id="ARBA00022737"/>
    </source>
</evidence>
<dbReference type="Proteomes" id="UP000694941">
    <property type="component" value="Unplaced"/>
</dbReference>
<proteinExistence type="inferred from homology"/>
<feature type="coiled-coil region" evidence="10">
    <location>
        <begin position="646"/>
        <end position="684"/>
    </location>
</feature>
<comment type="subcellular location">
    <subcellularLocation>
        <location evidence="1">Cytoplasm</location>
        <location evidence="1">Cytoskeleton</location>
        <location evidence="1">Cilium axoneme</location>
    </subcellularLocation>
</comment>
<evidence type="ECO:0000256" key="7">
    <source>
        <dbReference type="ARBA" id="ARBA00023273"/>
    </source>
</evidence>
<evidence type="ECO:0000256" key="8">
    <source>
        <dbReference type="ARBA" id="ARBA00023605"/>
    </source>
</evidence>
<gene>
    <name evidence="12" type="primary">LOC106474690</name>
</gene>
<feature type="coiled-coil region" evidence="10">
    <location>
        <begin position="577"/>
        <end position="606"/>
    </location>
</feature>
<keyword evidence="11" id="KW-1185">Reference proteome</keyword>
<dbReference type="RefSeq" id="XP_022258701.1">
    <property type="nucleotide sequence ID" value="XM_022402993.1"/>
</dbReference>
<keyword evidence="2" id="KW-0963">Cytoplasm</keyword>
<keyword evidence="3" id="KW-0853">WD repeat</keyword>
<keyword evidence="4" id="KW-0677">Repeat</keyword>
<organism evidence="11 12">
    <name type="scientific">Limulus polyphemus</name>
    <name type="common">Atlantic horseshoe crab</name>
    <dbReference type="NCBI Taxonomy" id="6850"/>
    <lineage>
        <taxon>Eukaryota</taxon>
        <taxon>Metazoa</taxon>
        <taxon>Ecdysozoa</taxon>
        <taxon>Arthropoda</taxon>
        <taxon>Chelicerata</taxon>
        <taxon>Merostomata</taxon>
        <taxon>Xiphosura</taxon>
        <taxon>Limulidae</taxon>
        <taxon>Limulus</taxon>
    </lineage>
</organism>
<evidence type="ECO:0000256" key="6">
    <source>
        <dbReference type="ARBA" id="ARBA00023212"/>
    </source>
</evidence>
<protein>
    <recommendedName>
        <fullName evidence="9">Cilia- and flagella-associated protein 43</fullName>
    </recommendedName>
</protein>
<evidence type="ECO:0000256" key="3">
    <source>
        <dbReference type="ARBA" id="ARBA00022574"/>
    </source>
</evidence>
<dbReference type="InterPro" id="IPR015943">
    <property type="entry name" value="WD40/YVTN_repeat-like_dom_sf"/>
</dbReference>
<dbReference type="Gene3D" id="2.130.10.10">
    <property type="entry name" value="YVTN repeat-like/Quinoprotein amine dehydrogenase"/>
    <property type="match status" value="1"/>
</dbReference>
<evidence type="ECO:0000256" key="9">
    <source>
        <dbReference type="ARBA" id="ARBA00023662"/>
    </source>
</evidence>
<evidence type="ECO:0000256" key="1">
    <source>
        <dbReference type="ARBA" id="ARBA00004430"/>
    </source>
</evidence>
<name>A0ABM1TS45_LIMPO</name>
<dbReference type="PANTHER" id="PTHR14885">
    <property type="entry name" value="CILIA- AND FLAGELLA-ASSOCIATED PROTEIN 43-RELATED"/>
    <property type="match status" value="1"/>
</dbReference>
<dbReference type="GeneID" id="106474690"/>
<dbReference type="InterPro" id="IPR036322">
    <property type="entry name" value="WD40_repeat_dom_sf"/>
</dbReference>
<comment type="similarity">
    <text evidence="8">Belongs to the CFAP43 family.</text>
</comment>
<evidence type="ECO:0000313" key="12">
    <source>
        <dbReference type="RefSeq" id="XP_022258701.1"/>
    </source>
</evidence>
<evidence type="ECO:0000313" key="11">
    <source>
        <dbReference type="Proteomes" id="UP000694941"/>
    </source>
</evidence>
<keyword evidence="5 10" id="KW-0175">Coiled coil</keyword>
<reference evidence="12" key="1">
    <citation type="submission" date="2025-08" db="UniProtKB">
        <authorList>
            <consortium name="RefSeq"/>
        </authorList>
    </citation>
    <scope>IDENTIFICATION</scope>
    <source>
        <tissue evidence="12">Muscle</tissue>
    </source>
</reference>
<sequence>MISRLKGSIEIWNVKTGKREGKFDVHEKIATACCSPVCPLIVVGTKNGVLLFVDASDHQSCRIVHLVRPYHDEVTHLNFDNSGKLLVTGNKTGMVYFISGLPLQHFSVLGYTDMKGKIMGLSSHEADAAGPTVVTVLFQSQRCSLDEAGDIIAQFNVPSDMISDPKVYRTNQLGELKEDLLQSVTRVLRLPGRGLATHSRHGHITFSPTSRQFQRLPLVVLVLYHQNVLLRFNLWHVLLPFSSLSPVQSNENTELKHEEVYRLTSLPTIGVPTMERQTCREEAVKKIQEEESRTFHSIQLGIKSEMEKLAEEVKQLMAENQTLPPEEQLPLLDFALDPDELQKIQEEGQANIEELRDSLKKENLVNQYLTELIKTECWESMEVKGCCLKAFHFGEDVYNYPLPYRSEADRVELNQVIQLRQIELQEQKARREITEIKAKIINEGSTDEKTESEGWEASEFLLGSQRGRCGVSVPYLYNQIELTTREQKSQQIILLKEVIYEIKKEFNRKFDALYQEKVKEVGRIQERNKRIKEILNDLGREESVFEPSWDVEEETERLLVVEDEEITAERYLSPEERKQEKERLVQEKLKREMQQEDNMKELALQKMMGGVLEVRKEDEFKKDPTPPDFMVSKPRSEWTKEECQEAKEFEEKVKEFNGEKEKLYRQLEVELQKLENSVQDSTTAFDFKLKDLFQNKILTDSVIYQTEILLHYVA</sequence>
<dbReference type="SUPFAM" id="SSF50978">
    <property type="entry name" value="WD40 repeat-like"/>
    <property type="match status" value="1"/>
</dbReference>
<keyword evidence="7" id="KW-0966">Cell projection</keyword>
<evidence type="ECO:0000256" key="2">
    <source>
        <dbReference type="ARBA" id="ARBA00022490"/>
    </source>
</evidence>
<dbReference type="Pfam" id="PF25828">
    <property type="entry name" value="CC_Cfap43"/>
    <property type="match status" value="1"/>
</dbReference>
<accession>A0ABM1TS45</accession>
<dbReference type="PANTHER" id="PTHR14885:SF1">
    <property type="entry name" value="CILIA- AND FLAGELLA-ASSOCIATED PROTEIN 43"/>
    <property type="match status" value="1"/>
</dbReference>
<evidence type="ECO:0000256" key="5">
    <source>
        <dbReference type="ARBA" id="ARBA00023054"/>
    </source>
</evidence>
<keyword evidence="6" id="KW-0206">Cytoskeleton</keyword>
<evidence type="ECO:0000256" key="10">
    <source>
        <dbReference type="SAM" id="Coils"/>
    </source>
</evidence>